<proteinExistence type="predicted"/>
<organism evidence="2 3">
    <name type="scientific">Photobacterium piscicola</name>
    <dbReference type="NCBI Taxonomy" id="1378299"/>
    <lineage>
        <taxon>Bacteria</taxon>
        <taxon>Pseudomonadati</taxon>
        <taxon>Pseudomonadota</taxon>
        <taxon>Gammaproteobacteria</taxon>
        <taxon>Vibrionales</taxon>
        <taxon>Vibrionaceae</taxon>
        <taxon>Photobacterium</taxon>
    </lineage>
</organism>
<keyword evidence="1" id="KW-0812">Transmembrane</keyword>
<sequence>MRLVKYNLVKICPRLRGRTNFIQAYIECYFLALTVTFGEDRLLAEFH</sequence>
<evidence type="ECO:0000313" key="2">
    <source>
        <dbReference type="EMBL" id="SKC34218.1"/>
    </source>
</evidence>
<evidence type="ECO:0000313" key="3">
    <source>
        <dbReference type="Proteomes" id="UP000189966"/>
    </source>
</evidence>
<dbReference type="Proteomes" id="UP000189966">
    <property type="component" value="Unassembled WGS sequence"/>
</dbReference>
<gene>
    <name evidence="2" type="ORF">CZ809_03830</name>
</gene>
<keyword evidence="1" id="KW-0472">Membrane</keyword>
<keyword evidence="1" id="KW-1133">Transmembrane helix</keyword>
<protein>
    <submittedName>
        <fullName evidence="2">Uncharacterized protein</fullName>
    </submittedName>
</protein>
<dbReference type="EMBL" id="FUZI01000014">
    <property type="protein sequence ID" value="SKC34218.1"/>
    <property type="molecule type" value="Genomic_DNA"/>
</dbReference>
<accession>A0A1T5I524</accession>
<evidence type="ECO:0000256" key="1">
    <source>
        <dbReference type="SAM" id="Phobius"/>
    </source>
</evidence>
<reference evidence="2 3" key="1">
    <citation type="submission" date="2017-02" db="EMBL/GenBank/DDBJ databases">
        <authorList>
            <person name="Peterson S.W."/>
        </authorList>
    </citation>
    <scope>NUCLEOTIDE SEQUENCE [LARGE SCALE GENOMIC DNA]</scope>
    <source>
        <strain evidence="3">type strain: NCCB 100098</strain>
    </source>
</reference>
<dbReference type="AlphaFoldDB" id="A0A1T5I524"/>
<name>A0A1T5I524_9GAMM</name>
<feature type="transmembrane region" description="Helical" evidence="1">
    <location>
        <begin position="21"/>
        <end position="38"/>
    </location>
</feature>